<comment type="caution">
    <text evidence="2">The sequence shown here is derived from an EMBL/GenBank/DDBJ whole genome shotgun (WGS) entry which is preliminary data.</text>
</comment>
<dbReference type="InterPro" id="IPR030972">
    <property type="entry name" value="UrcA_uranyl"/>
</dbReference>
<evidence type="ECO:0008006" key="4">
    <source>
        <dbReference type="Google" id="ProtNLM"/>
    </source>
</evidence>
<dbReference type="OrthoDB" id="7411253at2"/>
<organism evidence="2 3">
    <name type="scientific">Phenylobacterium deserti</name>
    <dbReference type="NCBI Taxonomy" id="1914756"/>
    <lineage>
        <taxon>Bacteria</taxon>
        <taxon>Pseudomonadati</taxon>
        <taxon>Pseudomonadota</taxon>
        <taxon>Alphaproteobacteria</taxon>
        <taxon>Caulobacterales</taxon>
        <taxon>Caulobacteraceae</taxon>
        <taxon>Phenylobacterium</taxon>
    </lineage>
</organism>
<proteinExistence type="predicted"/>
<dbReference type="EMBL" id="QFYR01000001">
    <property type="protein sequence ID" value="RAK56674.1"/>
    <property type="molecule type" value="Genomic_DNA"/>
</dbReference>
<evidence type="ECO:0000313" key="2">
    <source>
        <dbReference type="EMBL" id="RAK56674.1"/>
    </source>
</evidence>
<sequence length="106" mass="10775">MSKISQVFAGVASLALLATAAHAEGLTVTASDLDLSTPAGQQALDKRAEGAALKMCAGVYMARDNCVPGAKAKIVARATAEGSVTLAKNGKTYVFVQDGAHNLAQK</sequence>
<evidence type="ECO:0000313" key="3">
    <source>
        <dbReference type="Proteomes" id="UP000249725"/>
    </source>
</evidence>
<accession>A0A328AT43</accession>
<dbReference type="AlphaFoldDB" id="A0A328AT43"/>
<gene>
    <name evidence="2" type="ORF">DJ018_01465</name>
</gene>
<keyword evidence="3" id="KW-1185">Reference proteome</keyword>
<protein>
    <recommendedName>
        <fullName evidence="4">UrcA family protein</fullName>
    </recommendedName>
</protein>
<dbReference type="RefSeq" id="WP_111513025.1">
    <property type="nucleotide sequence ID" value="NZ_QFYR01000001.1"/>
</dbReference>
<evidence type="ECO:0000256" key="1">
    <source>
        <dbReference type="SAM" id="SignalP"/>
    </source>
</evidence>
<feature type="chain" id="PRO_5016430755" description="UrcA family protein" evidence="1">
    <location>
        <begin position="24"/>
        <end position="106"/>
    </location>
</feature>
<reference evidence="3" key="1">
    <citation type="submission" date="2018-05" db="EMBL/GenBank/DDBJ databases">
        <authorList>
            <person name="Li X."/>
        </authorList>
    </citation>
    <scope>NUCLEOTIDE SEQUENCE [LARGE SCALE GENOMIC DNA]</scope>
    <source>
        <strain evidence="3">YIM 73061</strain>
    </source>
</reference>
<feature type="signal peptide" evidence="1">
    <location>
        <begin position="1"/>
        <end position="23"/>
    </location>
</feature>
<dbReference type="NCBIfam" id="TIGR04433">
    <property type="entry name" value="UrcA_uranyl"/>
    <property type="match status" value="1"/>
</dbReference>
<keyword evidence="1" id="KW-0732">Signal</keyword>
<dbReference type="Proteomes" id="UP000249725">
    <property type="component" value="Unassembled WGS sequence"/>
</dbReference>
<name>A0A328AT43_9CAUL</name>